<feature type="compositionally biased region" description="Basic and acidic residues" evidence="5">
    <location>
        <begin position="207"/>
        <end position="228"/>
    </location>
</feature>
<evidence type="ECO:0000256" key="1">
    <source>
        <dbReference type="ARBA" id="ARBA00004123"/>
    </source>
</evidence>
<evidence type="ECO:0000256" key="2">
    <source>
        <dbReference type="ARBA" id="ARBA00023015"/>
    </source>
</evidence>
<name>A0AAD5X7Y2_9FUNG</name>
<sequence>MDIDATILALVNSDSSRGGKRKRESRSDLRYSTVSSAVPSFSTFSLNRDDTTHADDDYVEDDEKEFERSLYEKFPDWNEMKKWDKRDLMGDHPDRNRLMQMSELERESVLAERRARLEQVEEHQAIYRRIQERNRNEASRRKSSVTEEKRRRPLTEKERRGEQLASLKKERDRKSARAANQAEEPQSRSRRSSYSQSETSDMELDDDRQRFKVSVKERKSDRKTEDKPFSQPMTIEEIRSIQLKRSDIERFLHADFFDSTVTGAFLRLGLGLDPHSKERVYRVCQIDGLKPYHKAYQLTKGWCNLAFNAKHGAAKRTFTFEVSSNEPITDREYDRWVRQMDEDKEAYPEPSFIREKQKEITAAREHVFTPEEVETIIQRKQEIQRLPANPAVRLVQLEADVQKYESLRDTEKVRELRERIDEIKRLVYAEDEPQKVVVVKKRAPFGLKKDETVLVKSEAGVGANGRDKGKGKAVVSALTDTKKESLGPLTDLSSIPALTLALKRFEGQSVDEILSVVAAGL</sequence>
<evidence type="ECO:0000256" key="3">
    <source>
        <dbReference type="ARBA" id="ARBA00023163"/>
    </source>
</evidence>
<evidence type="ECO:0000259" key="6">
    <source>
        <dbReference type="PROSITE" id="PS51360"/>
    </source>
</evidence>
<dbReference type="Proteomes" id="UP001212841">
    <property type="component" value="Unassembled WGS sequence"/>
</dbReference>
<gene>
    <name evidence="7" type="primary">RTF1</name>
    <name evidence="7" type="ORF">HK097_008041</name>
</gene>
<dbReference type="Gene3D" id="3.90.70.200">
    <property type="entry name" value="Plus-3 domain"/>
    <property type="match status" value="1"/>
</dbReference>
<proteinExistence type="predicted"/>
<feature type="region of interest" description="Disordered" evidence="5">
    <location>
        <begin position="117"/>
        <end position="233"/>
    </location>
</feature>
<dbReference type="GO" id="GO:0016593">
    <property type="term" value="C:Cdc73/Paf1 complex"/>
    <property type="evidence" value="ECO:0007669"/>
    <property type="project" value="TreeGrafter"/>
</dbReference>
<protein>
    <submittedName>
        <fullName evidence="7">RNA polymerase-associated protein rtf1</fullName>
    </submittedName>
</protein>
<dbReference type="InterPro" id="IPR036128">
    <property type="entry name" value="Plus3-like_sf"/>
</dbReference>
<reference evidence="7" key="1">
    <citation type="submission" date="2020-05" db="EMBL/GenBank/DDBJ databases">
        <title>Phylogenomic resolution of chytrid fungi.</title>
        <authorList>
            <person name="Stajich J.E."/>
            <person name="Amses K."/>
            <person name="Simmons R."/>
            <person name="Seto K."/>
            <person name="Myers J."/>
            <person name="Bonds A."/>
            <person name="Quandt C.A."/>
            <person name="Barry K."/>
            <person name="Liu P."/>
            <person name="Grigoriev I."/>
            <person name="Longcore J.E."/>
            <person name="James T.Y."/>
        </authorList>
    </citation>
    <scope>NUCLEOTIDE SEQUENCE</scope>
    <source>
        <strain evidence="7">JEL0318</strain>
    </source>
</reference>
<dbReference type="InterPro" id="IPR004343">
    <property type="entry name" value="Plus-3_dom"/>
</dbReference>
<comment type="caution">
    <text evidence="7">The sequence shown here is derived from an EMBL/GenBank/DDBJ whole genome shotgun (WGS) entry which is preliminary data.</text>
</comment>
<feature type="domain" description="Plus3" evidence="6">
    <location>
        <begin position="232"/>
        <end position="365"/>
    </location>
</feature>
<dbReference type="EMBL" id="JADGJD010000045">
    <property type="protein sequence ID" value="KAJ3056118.1"/>
    <property type="molecule type" value="Genomic_DNA"/>
</dbReference>
<dbReference type="PANTHER" id="PTHR13115">
    <property type="entry name" value="RNA POLYMERASE-ASSOCIATED PROTEIN RTF1 HOMOLOG"/>
    <property type="match status" value="1"/>
</dbReference>
<evidence type="ECO:0000313" key="8">
    <source>
        <dbReference type="Proteomes" id="UP001212841"/>
    </source>
</evidence>
<evidence type="ECO:0000256" key="4">
    <source>
        <dbReference type="ARBA" id="ARBA00023242"/>
    </source>
</evidence>
<keyword evidence="3" id="KW-0804">Transcription</keyword>
<feature type="compositionally biased region" description="Basic and acidic residues" evidence="5">
    <location>
        <begin position="117"/>
        <end position="175"/>
    </location>
</feature>
<dbReference type="AlphaFoldDB" id="A0AAD5X7Y2"/>
<accession>A0AAD5X7Y2</accession>
<evidence type="ECO:0000313" key="7">
    <source>
        <dbReference type="EMBL" id="KAJ3056118.1"/>
    </source>
</evidence>
<dbReference type="Pfam" id="PF03126">
    <property type="entry name" value="Plus-3"/>
    <property type="match status" value="1"/>
</dbReference>
<comment type="subcellular location">
    <subcellularLocation>
        <location evidence="1">Nucleus</location>
    </subcellularLocation>
</comment>
<dbReference type="SUPFAM" id="SSF159042">
    <property type="entry name" value="Plus3-like"/>
    <property type="match status" value="1"/>
</dbReference>
<evidence type="ECO:0000256" key="5">
    <source>
        <dbReference type="SAM" id="MobiDB-lite"/>
    </source>
</evidence>
<keyword evidence="2" id="KW-0805">Transcription regulation</keyword>
<keyword evidence="8" id="KW-1185">Reference proteome</keyword>
<dbReference type="SMART" id="SM00719">
    <property type="entry name" value="Plus3"/>
    <property type="match status" value="1"/>
</dbReference>
<dbReference type="GO" id="GO:0003677">
    <property type="term" value="F:DNA binding"/>
    <property type="evidence" value="ECO:0007669"/>
    <property type="project" value="InterPro"/>
</dbReference>
<dbReference type="PANTHER" id="PTHR13115:SF8">
    <property type="entry name" value="RNA POLYMERASE-ASSOCIATED PROTEIN RTF1 HOMOLOG"/>
    <property type="match status" value="1"/>
</dbReference>
<keyword evidence="4" id="KW-0539">Nucleus</keyword>
<dbReference type="PROSITE" id="PS51360">
    <property type="entry name" value="PLUS3"/>
    <property type="match status" value="1"/>
</dbReference>
<dbReference type="GO" id="GO:1990269">
    <property type="term" value="F:RNA polymerase II C-terminal domain phosphoserine binding"/>
    <property type="evidence" value="ECO:0007669"/>
    <property type="project" value="TreeGrafter"/>
</dbReference>
<organism evidence="7 8">
    <name type="scientific">Rhizophlyctis rosea</name>
    <dbReference type="NCBI Taxonomy" id="64517"/>
    <lineage>
        <taxon>Eukaryota</taxon>
        <taxon>Fungi</taxon>
        <taxon>Fungi incertae sedis</taxon>
        <taxon>Chytridiomycota</taxon>
        <taxon>Chytridiomycota incertae sedis</taxon>
        <taxon>Chytridiomycetes</taxon>
        <taxon>Rhizophlyctidales</taxon>
        <taxon>Rhizophlyctidaceae</taxon>
        <taxon>Rhizophlyctis</taxon>
    </lineage>
</organism>